<dbReference type="Proteomes" id="UP001597467">
    <property type="component" value="Unassembled WGS sequence"/>
</dbReference>
<proteinExistence type="predicted"/>
<dbReference type="SUPFAM" id="SSF48452">
    <property type="entry name" value="TPR-like"/>
    <property type="match status" value="1"/>
</dbReference>
<feature type="signal peptide" evidence="4">
    <location>
        <begin position="1"/>
        <end position="19"/>
    </location>
</feature>
<feature type="chain" id="PRO_5046322987" evidence="4">
    <location>
        <begin position="20"/>
        <end position="414"/>
    </location>
</feature>
<dbReference type="PROSITE" id="PS50293">
    <property type="entry name" value="TPR_REGION"/>
    <property type="match status" value="1"/>
</dbReference>
<name>A0ABW5JZN1_9FLAO</name>
<feature type="repeat" description="TPR" evidence="3">
    <location>
        <begin position="218"/>
        <end position="251"/>
    </location>
</feature>
<dbReference type="InterPro" id="IPR019734">
    <property type="entry name" value="TPR_rpt"/>
</dbReference>
<feature type="repeat" description="TPR" evidence="3">
    <location>
        <begin position="286"/>
        <end position="319"/>
    </location>
</feature>
<evidence type="ECO:0000256" key="3">
    <source>
        <dbReference type="PROSITE-ProRule" id="PRU00339"/>
    </source>
</evidence>
<keyword evidence="2 3" id="KW-0802">TPR repeat</keyword>
<evidence type="ECO:0000313" key="5">
    <source>
        <dbReference type="EMBL" id="MFD2541299.1"/>
    </source>
</evidence>
<reference evidence="6" key="1">
    <citation type="journal article" date="2019" name="Int. J. Syst. Evol. Microbiol.">
        <title>The Global Catalogue of Microorganisms (GCM) 10K type strain sequencing project: providing services to taxonomists for standard genome sequencing and annotation.</title>
        <authorList>
            <consortium name="The Broad Institute Genomics Platform"/>
            <consortium name="The Broad Institute Genome Sequencing Center for Infectious Disease"/>
            <person name="Wu L."/>
            <person name="Ma J."/>
        </authorList>
    </citation>
    <scope>NUCLEOTIDE SEQUENCE [LARGE SCALE GENOMIC DNA]</scope>
    <source>
        <strain evidence="6">KCTC 42808</strain>
    </source>
</reference>
<dbReference type="InterPro" id="IPR011990">
    <property type="entry name" value="TPR-like_helical_dom_sf"/>
</dbReference>
<dbReference type="PROSITE" id="PS50005">
    <property type="entry name" value="TPR"/>
    <property type="match status" value="2"/>
</dbReference>
<evidence type="ECO:0000256" key="4">
    <source>
        <dbReference type="SAM" id="SignalP"/>
    </source>
</evidence>
<evidence type="ECO:0000256" key="2">
    <source>
        <dbReference type="ARBA" id="ARBA00022803"/>
    </source>
</evidence>
<dbReference type="PANTHER" id="PTHR44186:SF1">
    <property type="entry name" value="BARDET-BIEDL SYNDROME 4 PROTEIN"/>
    <property type="match status" value="1"/>
</dbReference>
<comment type="caution">
    <text evidence="5">The sequence shown here is derived from an EMBL/GenBank/DDBJ whole genome shotgun (WGS) entry which is preliminary data.</text>
</comment>
<organism evidence="5 6">
    <name type="scientific">Lacinutrix gracilariae</name>
    <dbReference type="NCBI Taxonomy" id="1747198"/>
    <lineage>
        <taxon>Bacteria</taxon>
        <taxon>Pseudomonadati</taxon>
        <taxon>Bacteroidota</taxon>
        <taxon>Flavobacteriia</taxon>
        <taxon>Flavobacteriales</taxon>
        <taxon>Flavobacteriaceae</taxon>
        <taxon>Lacinutrix</taxon>
    </lineage>
</organism>
<evidence type="ECO:0000313" key="6">
    <source>
        <dbReference type="Proteomes" id="UP001597467"/>
    </source>
</evidence>
<sequence length="414" mass="46212">MKKQVIVALALAFSVFTFAQKKELKTVEKAIKNNDFSVAKSLLGQLEPMLPDMEDKYKDKYYLLKGQAFYANGTGSDEDIDIAIDNLDNAKGSYKVEVEKIKQNLINTLLTESNNQYQSAQYLEAVNGFEKLYKLIPSDTTYLYYAASSAVTGKDYDSAVKNYEKLLELGYTGIEKQYVATNVETGEVEAFSKSQRNLFVKAGSHIKPSVRVSKSKRGEIVKNLAFIYLNNGESDKALKAVQAAREMDPTDSNLILSEANLHYKNGDKETYKKLIEEAIQLDPNNTDLIFNLGVVSAENGEIEKAKEYYTKVISLEPENVNAQTNMAALILGEENALIEEMNGLGTSNADNIRYDELKEQRTKLYHSAVPYLESVLEVEPENVQVAKTLLNIYGAIGETEKENAIKELLNSTGN</sequence>
<keyword evidence="4" id="KW-0732">Signal</keyword>
<dbReference type="RefSeq" id="WP_379900859.1">
    <property type="nucleotide sequence ID" value="NZ_JBHULM010000007.1"/>
</dbReference>
<dbReference type="PANTHER" id="PTHR44186">
    <property type="match status" value="1"/>
</dbReference>
<accession>A0ABW5JZN1</accession>
<evidence type="ECO:0000256" key="1">
    <source>
        <dbReference type="ARBA" id="ARBA00022737"/>
    </source>
</evidence>
<dbReference type="Pfam" id="PF13431">
    <property type="entry name" value="TPR_17"/>
    <property type="match status" value="1"/>
</dbReference>
<dbReference type="SMART" id="SM00028">
    <property type="entry name" value="TPR"/>
    <property type="match status" value="4"/>
</dbReference>
<dbReference type="EMBL" id="JBHULM010000007">
    <property type="protein sequence ID" value="MFD2541299.1"/>
    <property type="molecule type" value="Genomic_DNA"/>
</dbReference>
<keyword evidence="1" id="KW-0677">Repeat</keyword>
<protein>
    <submittedName>
        <fullName evidence="5">Tetratricopeptide repeat protein</fullName>
    </submittedName>
</protein>
<dbReference type="Gene3D" id="1.25.40.10">
    <property type="entry name" value="Tetratricopeptide repeat domain"/>
    <property type="match status" value="3"/>
</dbReference>
<keyword evidence="6" id="KW-1185">Reference proteome</keyword>
<gene>
    <name evidence="5" type="ORF">ACFSSB_03130</name>
</gene>